<evidence type="ECO:0000256" key="1">
    <source>
        <dbReference type="SAM" id="SignalP"/>
    </source>
</evidence>
<dbReference type="EMBL" id="CP092471">
    <property type="protein sequence ID" value="UVI40624.1"/>
    <property type="molecule type" value="Genomic_DNA"/>
</dbReference>
<dbReference type="RefSeq" id="WP_265561098.1">
    <property type="nucleotide sequence ID" value="NZ_CP092471.1"/>
</dbReference>
<sequence>MRCLKPIFAATLSILAASPAAADAPPASAWEIGPFIDGRNYSVGMPVRPTETRDGASFVVPGPSARDGHVHYVTMPVRSLAGARRITLRYRIDAPQGTRFVQQENPAAGPATLSLYFQRRGDSWRARHPDYRWYSPAGRDVPLSPGIHEVSIPLDPGAKWVAMMGGDSSSNPRGFAAALSEAHRVGFTFGGNSGRGHGVYATRPSRFTVLDFEIE</sequence>
<keyword evidence="1" id="KW-0732">Signal</keyword>
<proteinExistence type="predicted"/>
<keyword evidence="3" id="KW-1185">Reference proteome</keyword>
<dbReference type="Proteomes" id="UP001065265">
    <property type="component" value="Chromosome"/>
</dbReference>
<accession>A0ABY5T6P0</accession>
<reference evidence="2" key="1">
    <citation type="submission" date="2022-02" db="EMBL/GenBank/DDBJ databases">
        <title>Qipengyuania spongiae sp. nov., isolated from marine sponge.</title>
        <authorList>
            <person name="Li Z."/>
            <person name="Zhang M."/>
        </authorList>
    </citation>
    <scope>NUCLEOTIDE SEQUENCE</scope>
    <source>
        <strain evidence="2">PHS-Z21</strain>
    </source>
</reference>
<evidence type="ECO:0000313" key="3">
    <source>
        <dbReference type="Proteomes" id="UP001065265"/>
    </source>
</evidence>
<feature type="chain" id="PRO_5047312293" evidence="1">
    <location>
        <begin position="23"/>
        <end position="215"/>
    </location>
</feature>
<feature type="signal peptide" evidence="1">
    <location>
        <begin position="1"/>
        <end position="22"/>
    </location>
</feature>
<protein>
    <submittedName>
        <fullName evidence="2">Uncharacterized protein</fullName>
    </submittedName>
</protein>
<gene>
    <name evidence="2" type="ORF">L1F33_06705</name>
</gene>
<name>A0ABY5T6P0_9SPHN</name>
<organism evidence="2 3">
    <name type="scientific">Qipengyuania spongiae</name>
    <dbReference type="NCBI Taxonomy" id="2909673"/>
    <lineage>
        <taxon>Bacteria</taxon>
        <taxon>Pseudomonadati</taxon>
        <taxon>Pseudomonadota</taxon>
        <taxon>Alphaproteobacteria</taxon>
        <taxon>Sphingomonadales</taxon>
        <taxon>Erythrobacteraceae</taxon>
        <taxon>Qipengyuania</taxon>
    </lineage>
</organism>
<evidence type="ECO:0000313" key="2">
    <source>
        <dbReference type="EMBL" id="UVI40624.1"/>
    </source>
</evidence>